<sequence length="365" mass="40462">MGRLSRELLESSGFPVLSSAEHGGQLRKAADLFNIPLNDWLDLSTGINPNGYPVGHIPAEVWQRLPEENDGLELAASRYYQSEHFVALPGSQWLIQSLPSFINAGASKLKVGVFEPSYFEHAKAWRDSGHQLIPLKHDLPEDEIERLLIQLDVLVVVNPNNPTGRIFQKNTLLKWHAVLQQKGGYLVVDEAFMDADSTNSLVPDAHQAGLVVLRSLGKFFGLAGVRLGFVFAEQGLLTEVKNRLGPWSIAHPTRWAAKQALEDRGWQNTTRNTLKAESERLINFLEVAGLNASGATPLFVWVESPVATQWHQSLAQQGILVRLFVASSVSGSASLRFGLPADEQGWRRLESALDYSSNEIMKTNR</sequence>
<comment type="function">
    <text evidence="2">Decarboxylates L-threonine-O-3-phosphate to yield (R)-1-amino-2-propanol O-2-phosphate, the precursor for the linkage between the nucleotide loop and the corrin ring in cobalamin.</text>
</comment>
<evidence type="ECO:0000256" key="8">
    <source>
        <dbReference type="ARBA" id="ARBA00029996"/>
    </source>
</evidence>
<evidence type="ECO:0000313" key="11">
    <source>
        <dbReference type="EMBL" id="GAA3919271.1"/>
    </source>
</evidence>
<dbReference type="InterPro" id="IPR015422">
    <property type="entry name" value="PyrdxlP-dep_Trfase_small"/>
</dbReference>
<dbReference type="EC" id="4.1.1.81" evidence="4"/>
<dbReference type="InterPro" id="IPR015424">
    <property type="entry name" value="PyrdxlP-dep_Trfase"/>
</dbReference>
<reference evidence="12" key="1">
    <citation type="journal article" date="2019" name="Int. J. Syst. Evol. Microbiol.">
        <title>The Global Catalogue of Microorganisms (GCM) 10K type strain sequencing project: providing services to taxonomists for standard genome sequencing and annotation.</title>
        <authorList>
            <consortium name="The Broad Institute Genomics Platform"/>
            <consortium name="The Broad Institute Genome Sequencing Center for Infectious Disease"/>
            <person name="Wu L."/>
            <person name="Ma J."/>
        </authorList>
    </citation>
    <scope>NUCLEOTIDE SEQUENCE [LARGE SCALE GENOMIC DNA]</scope>
    <source>
        <strain evidence="12">JCM 17551</strain>
    </source>
</reference>
<dbReference type="Proteomes" id="UP001501565">
    <property type="component" value="Unassembled WGS sequence"/>
</dbReference>
<evidence type="ECO:0000256" key="7">
    <source>
        <dbReference type="ARBA" id="ARBA00023239"/>
    </source>
</evidence>
<name>A0ABP7MFB9_9GAMM</name>
<dbReference type="CDD" id="cd00609">
    <property type="entry name" value="AAT_like"/>
    <property type="match status" value="1"/>
</dbReference>
<evidence type="ECO:0000259" key="10">
    <source>
        <dbReference type="Pfam" id="PF00155"/>
    </source>
</evidence>
<dbReference type="Gene3D" id="3.40.640.10">
    <property type="entry name" value="Type I PLP-dependent aspartate aminotransferase-like (Major domain)"/>
    <property type="match status" value="1"/>
</dbReference>
<dbReference type="Gene3D" id="3.90.1150.10">
    <property type="entry name" value="Aspartate Aminotransferase, domain 1"/>
    <property type="match status" value="1"/>
</dbReference>
<comment type="pathway">
    <text evidence="3">Cofactor biosynthesis; adenosylcobalamin biosynthesis.</text>
</comment>
<evidence type="ECO:0000256" key="4">
    <source>
        <dbReference type="ARBA" id="ARBA00012285"/>
    </source>
</evidence>
<evidence type="ECO:0000256" key="5">
    <source>
        <dbReference type="ARBA" id="ARBA00022573"/>
    </source>
</evidence>
<keyword evidence="6" id="KW-0663">Pyridoxal phosphate</keyword>
<evidence type="ECO:0000256" key="6">
    <source>
        <dbReference type="ARBA" id="ARBA00022898"/>
    </source>
</evidence>
<proteinExistence type="predicted"/>
<evidence type="ECO:0000256" key="1">
    <source>
        <dbReference type="ARBA" id="ARBA00001933"/>
    </source>
</evidence>
<dbReference type="InterPro" id="IPR004839">
    <property type="entry name" value="Aminotransferase_I/II_large"/>
</dbReference>
<protein>
    <recommendedName>
        <fullName evidence="4">threonine-phosphate decarboxylase</fullName>
        <ecNumber evidence="4">4.1.1.81</ecNumber>
    </recommendedName>
    <alternativeName>
        <fullName evidence="8">L-threonine-O-3-phosphate decarboxylase</fullName>
    </alternativeName>
</protein>
<accession>A0ABP7MFB9</accession>
<keyword evidence="12" id="KW-1185">Reference proteome</keyword>
<evidence type="ECO:0000313" key="12">
    <source>
        <dbReference type="Proteomes" id="UP001501565"/>
    </source>
</evidence>
<dbReference type="PANTHER" id="PTHR42885">
    <property type="entry name" value="HISTIDINOL-PHOSPHATE AMINOTRANSFERASE-RELATED"/>
    <property type="match status" value="1"/>
</dbReference>
<dbReference type="InterPro" id="IPR005860">
    <property type="entry name" value="CobD"/>
</dbReference>
<dbReference type="InterPro" id="IPR015421">
    <property type="entry name" value="PyrdxlP-dep_Trfase_major"/>
</dbReference>
<feature type="domain" description="Aminotransferase class I/classII large" evidence="10">
    <location>
        <begin position="82"/>
        <end position="339"/>
    </location>
</feature>
<gene>
    <name evidence="11" type="primary">cobD</name>
    <name evidence="11" type="ORF">GCM10022277_13330</name>
</gene>
<organism evidence="11 12">
    <name type="scientific">Litoribacillus peritrichatus</name>
    <dbReference type="NCBI Taxonomy" id="718191"/>
    <lineage>
        <taxon>Bacteria</taxon>
        <taxon>Pseudomonadati</taxon>
        <taxon>Pseudomonadota</taxon>
        <taxon>Gammaproteobacteria</taxon>
        <taxon>Oceanospirillales</taxon>
        <taxon>Oceanospirillaceae</taxon>
        <taxon>Litoribacillus</taxon>
    </lineage>
</organism>
<dbReference type="NCBIfam" id="TIGR01140">
    <property type="entry name" value="L_thr_O3P_dcar"/>
    <property type="match status" value="1"/>
</dbReference>
<comment type="caution">
    <text evidence="11">The sequence shown here is derived from an EMBL/GenBank/DDBJ whole genome shotgun (WGS) entry which is preliminary data.</text>
</comment>
<evidence type="ECO:0000256" key="9">
    <source>
        <dbReference type="ARBA" id="ARBA00048531"/>
    </source>
</evidence>
<evidence type="ECO:0000256" key="2">
    <source>
        <dbReference type="ARBA" id="ARBA00003444"/>
    </source>
</evidence>
<dbReference type="PANTHER" id="PTHR42885:SF1">
    <property type="entry name" value="THREONINE-PHOSPHATE DECARBOXYLASE"/>
    <property type="match status" value="1"/>
</dbReference>
<keyword evidence="5" id="KW-0169">Cobalamin biosynthesis</keyword>
<comment type="cofactor">
    <cofactor evidence="1">
        <name>pyridoxal 5'-phosphate</name>
        <dbReference type="ChEBI" id="CHEBI:597326"/>
    </cofactor>
</comment>
<dbReference type="Pfam" id="PF00155">
    <property type="entry name" value="Aminotran_1_2"/>
    <property type="match status" value="1"/>
</dbReference>
<dbReference type="EMBL" id="BAABBN010000004">
    <property type="protein sequence ID" value="GAA3919271.1"/>
    <property type="molecule type" value="Genomic_DNA"/>
</dbReference>
<dbReference type="SUPFAM" id="SSF53383">
    <property type="entry name" value="PLP-dependent transferases"/>
    <property type="match status" value="1"/>
</dbReference>
<keyword evidence="7" id="KW-0456">Lyase</keyword>
<comment type="catalytic activity">
    <reaction evidence="9">
        <text>O-phospho-L-threonine + H(+) = (R)-1-aminopropan-2-yl phosphate + CO2</text>
        <dbReference type="Rhea" id="RHEA:11492"/>
        <dbReference type="ChEBI" id="CHEBI:15378"/>
        <dbReference type="ChEBI" id="CHEBI:16526"/>
        <dbReference type="ChEBI" id="CHEBI:58563"/>
        <dbReference type="ChEBI" id="CHEBI:58675"/>
        <dbReference type="EC" id="4.1.1.81"/>
    </reaction>
</comment>
<evidence type="ECO:0000256" key="3">
    <source>
        <dbReference type="ARBA" id="ARBA00004953"/>
    </source>
</evidence>